<dbReference type="STRING" id="35722.A0A0B7NHK1"/>
<comment type="subcellular location">
    <subcellularLocation>
        <location evidence="1">Membrane</location>
        <topology evidence="1">Multi-pass membrane protein</topology>
    </subcellularLocation>
</comment>
<dbReference type="InterPro" id="IPR007248">
    <property type="entry name" value="Mpv17_PMP22"/>
</dbReference>
<organism evidence="7 8">
    <name type="scientific">Parasitella parasitica</name>
    <dbReference type="NCBI Taxonomy" id="35722"/>
    <lineage>
        <taxon>Eukaryota</taxon>
        <taxon>Fungi</taxon>
        <taxon>Fungi incertae sedis</taxon>
        <taxon>Mucoromycota</taxon>
        <taxon>Mucoromycotina</taxon>
        <taxon>Mucoromycetes</taxon>
        <taxon>Mucorales</taxon>
        <taxon>Mucorineae</taxon>
        <taxon>Mucoraceae</taxon>
        <taxon>Parasitella</taxon>
    </lineage>
</organism>
<dbReference type="Proteomes" id="UP000054107">
    <property type="component" value="Unassembled WGS sequence"/>
</dbReference>
<evidence type="ECO:0000256" key="5">
    <source>
        <dbReference type="ARBA" id="ARBA00023136"/>
    </source>
</evidence>
<keyword evidence="8" id="KW-1185">Reference proteome</keyword>
<dbReference type="Pfam" id="PF04117">
    <property type="entry name" value="Mpv17_PMP22"/>
    <property type="match status" value="1"/>
</dbReference>
<dbReference type="PANTHER" id="PTHR11266">
    <property type="entry name" value="PEROXISOMAL MEMBRANE PROTEIN 2, PXMP2 MPV17"/>
    <property type="match status" value="1"/>
</dbReference>
<sequence>MSSPLSNNAKVFLAWYLSNLAASPLRTKACTSGVLSGLQELTAQKLSGAKKFDKRIIQMAAYGLFVSGPLSHFMYEIMNKVFAGKTGTSVRIGQLLFSNLIISPIMNSVYLTAMAIMAGVRSPAQLKANIKNGLFSMQKVSWVISPLSMTFAQNFLAPTTWVPFFNLVAFVFGTYMNTMIKRRRIREAEEASKKQ</sequence>
<gene>
    <name evidence="7" type="primary">PARPA_12316.1 scaffold 44939</name>
</gene>
<name>A0A0B7NHK1_9FUNG</name>
<protein>
    <submittedName>
        <fullName evidence="7">Uncharacterized protein</fullName>
    </submittedName>
</protein>
<dbReference type="AlphaFoldDB" id="A0A0B7NHK1"/>
<keyword evidence="5 6" id="KW-0472">Membrane</keyword>
<evidence type="ECO:0000256" key="4">
    <source>
        <dbReference type="ARBA" id="ARBA00022989"/>
    </source>
</evidence>
<evidence type="ECO:0000256" key="6">
    <source>
        <dbReference type="RuleBase" id="RU363053"/>
    </source>
</evidence>
<feature type="transmembrane region" description="Helical" evidence="6">
    <location>
        <begin position="56"/>
        <end position="75"/>
    </location>
</feature>
<keyword evidence="3 6" id="KW-0812">Transmembrane</keyword>
<proteinExistence type="inferred from homology"/>
<feature type="transmembrane region" description="Helical" evidence="6">
    <location>
        <begin position="163"/>
        <end position="180"/>
    </location>
</feature>
<evidence type="ECO:0000256" key="2">
    <source>
        <dbReference type="ARBA" id="ARBA00006824"/>
    </source>
</evidence>
<evidence type="ECO:0000256" key="3">
    <source>
        <dbReference type="ARBA" id="ARBA00022692"/>
    </source>
</evidence>
<reference evidence="7 8" key="1">
    <citation type="submission" date="2014-09" db="EMBL/GenBank/DDBJ databases">
        <authorList>
            <person name="Ellenberger Sabrina"/>
        </authorList>
    </citation>
    <scope>NUCLEOTIDE SEQUENCE [LARGE SCALE GENOMIC DNA]</scope>
    <source>
        <strain evidence="7 8">CBS 412.66</strain>
    </source>
</reference>
<evidence type="ECO:0000313" key="8">
    <source>
        <dbReference type="Proteomes" id="UP000054107"/>
    </source>
</evidence>
<accession>A0A0B7NHK1</accession>
<dbReference type="PANTHER" id="PTHR11266:SF93">
    <property type="entry name" value="INTEGRAL MEMBRANE PROTEIN 25D9-6"/>
    <property type="match status" value="1"/>
</dbReference>
<dbReference type="EMBL" id="LN733737">
    <property type="protein sequence ID" value="CEP18016.1"/>
    <property type="molecule type" value="Genomic_DNA"/>
</dbReference>
<feature type="transmembrane region" description="Helical" evidence="6">
    <location>
        <begin position="95"/>
        <end position="120"/>
    </location>
</feature>
<evidence type="ECO:0000256" key="1">
    <source>
        <dbReference type="ARBA" id="ARBA00004141"/>
    </source>
</evidence>
<comment type="similarity">
    <text evidence="2 6">Belongs to the peroxisomal membrane protein PXMP2/4 family.</text>
</comment>
<dbReference type="GO" id="GO:0005778">
    <property type="term" value="C:peroxisomal membrane"/>
    <property type="evidence" value="ECO:0007669"/>
    <property type="project" value="TreeGrafter"/>
</dbReference>
<evidence type="ECO:0000313" key="7">
    <source>
        <dbReference type="EMBL" id="CEP18016.1"/>
    </source>
</evidence>
<keyword evidence="4 6" id="KW-1133">Transmembrane helix</keyword>
<dbReference type="OrthoDB" id="860at2759"/>